<keyword evidence="5" id="KW-0686">Riboflavin biosynthesis</keyword>
<dbReference type="InParanoid" id="A0A409VPE3"/>
<comment type="pathway">
    <text evidence="1">Cofactor biosynthesis; riboflavin biosynthesis; riboflavin from 2-hydroxy-3-oxobutyl phosphate and 5-amino-6-(D-ribitylamino)uracil: step 1/2.</text>
</comment>
<evidence type="ECO:0000256" key="1">
    <source>
        <dbReference type="ARBA" id="ARBA00004917"/>
    </source>
</evidence>
<dbReference type="InterPro" id="IPR006762">
    <property type="entry name" value="Gtr1_RagA"/>
</dbReference>
<feature type="compositionally biased region" description="Low complexity" evidence="10">
    <location>
        <begin position="411"/>
        <end position="420"/>
    </location>
</feature>
<dbReference type="STRING" id="93625.A0A409VPE3"/>
<evidence type="ECO:0000256" key="3">
    <source>
        <dbReference type="ARBA" id="ARBA00007756"/>
    </source>
</evidence>
<dbReference type="OrthoDB" id="10020193at2759"/>
<comment type="similarity">
    <text evidence="3">Belongs to the GTR/RAG GTP-binding protein family.</text>
</comment>
<gene>
    <name evidence="11" type="ORF">CVT25_014068</name>
</gene>
<dbReference type="Pfam" id="PF04670">
    <property type="entry name" value="Gtr1_RagA"/>
    <property type="match status" value="1"/>
</dbReference>
<dbReference type="GO" id="GO:0003924">
    <property type="term" value="F:GTPase activity"/>
    <property type="evidence" value="ECO:0007669"/>
    <property type="project" value="TreeGrafter"/>
</dbReference>
<name>A0A409VPE3_PSICY</name>
<dbReference type="GO" id="GO:0005525">
    <property type="term" value="F:GTP binding"/>
    <property type="evidence" value="ECO:0007669"/>
    <property type="project" value="UniProtKB-KW"/>
</dbReference>
<dbReference type="GO" id="GO:1990131">
    <property type="term" value="C:Gtr1-Gtr2 GTPase complex"/>
    <property type="evidence" value="ECO:0007669"/>
    <property type="project" value="TreeGrafter"/>
</dbReference>
<protein>
    <recommendedName>
        <fullName evidence="4">6,7-dimethyl-8-ribityllumazine synthase</fullName>
        <ecNumber evidence="4">2.5.1.78</ecNumber>
    </recommendedName>
</protein>
<evidence type="ECO:0000256" key="5">
    <source>
        <dbReference type="ARBA" id="ARBA00022619"/>
    </source>
</evidence>
<dbReference type="GO" id="GO:0000329">
    <property type="term" value="C:fungal-type vacuole membrane"/>
    <property type="evidence" value="ECO:0007669"/>
    <property type="project" value="TreeGrafter"/>
</dbReference>
<dbReference type="InterPro" id="IPR034964">
    <property type="entry name" value="LS"/>
</dbReference>
<keyword evidence="12" id="KW-1185">Reference proteome</keyword>
<evidence type="ECO:0000256" key="6">
    <source>
        <dbReference type="ARBA" id="ARBA00022679"/>
    </source>
</evidence>
<dbReference type="Gene3D" id="3.30.450.190">
    <property type="match status" value="1"/>
</dbReference>
<dbReference type="Gene3D" id="3.40.50.300">
    <property type="entry name" value="P-loop containing nucleotide triphosphate hydrolases"/>
    <property type="match status" value="1"/>
</dbReference>
<dbReference type="InterPro" id="IPR036467">
    <property type="entry name" value="LS/RS_sf"/>
</dbReference>
<dbReference type="SUPFAM" id="SSF52121">
    <property type="entry name" value="Lumazine synthase"/>
    <property type="match status" value="1"/>
</dbReference>
<dbReference type="Proteomes" id="UP000283269">
    <property type="component" value="Unassembled WGS sequence"/>
</dbReference>
<keyword evidence="6" id="KW-0808">Transferase</keyword>
<organism evidence="11 12">
    <name type="scientific">Psilocybe cyanescens</name>
    <dbReference type="NCBI Taxonomy" id="93625"/>
    <lineage>
        <taxon>Eukaryota</taxon>
        <taxon>Fungi</taxon>
        <taxon>Dikarya</taxon>
        <taxon>Basidiomycota</taxon>
        <taxon>Agaricomycotina</taxon>
        <taxon>Agaricomycetes</taxon>
        <taxon>Agaricomycetidae</taxon>
        <taxon>Agaricales</taxon>
        <taxon>Agaricineae</taxon>
        <taxon>Strophariaceae</taxon>
        <taxon>Psilocybe</taxon>
    </lineage>
</organism>
<dbReference type="HAMAP" id="MF_00178">
    <property type="entry name" value="Lumazine_synth"/>
    <property type="match status" value="1"/>
</dbReference>
<dbReference type="GO" id="GO:0005634">
    <property type="term" value="C:nucleus"/>
    <property type="evidence" value="ECO:0007669"/>
    <property type="project" value="TreeGrafter"/>
</dbReference>
<dbReference type="EC" id="2.5.1.78" evidence="4"/>
<dbReference type="GO" id="GO:0009231">
    <property type="term" value="P:riboflavin biosynthetic process"/>
    <property type="evidence" value="ECO:0007669"/>
    <property type="project" value="UniProtKB-UniPathway"/>
</dbReference>
<dbReference type="CDD" id="cd09209">
    <property type="entry name" value="Lumazine_synthase-I"/>
    <property type="match status" value="1"/>
</dbReference>
<dbReference type="GO" id="GO:0000906">
    <property type="term" value="F:6,7-dimethyl-8-ribityllumazine synthase activity"/>
    <property type="evidence" value="ECO:0007669"/>
    <property type="project" value="UniProtKB-EC"/>
</dbReference>
<reference evidence="11 12" key="1">
    <citation type="journal article" date="2018" name="Evol. Lett.">
        <title>Horizontal gene cluster transfer increased hallucinogenic mushroom diversity.</title>
        <authorList>
            <person name="Reynolds H.T."/>
            <person name="Vijayakumar V."/>
            <person name="Gluck-Thaler E."/>
            <person name="Korotkin H.B."/>
            <person name="Matheny P.B."/>
            <person name="Slot J.C."/>
        </authorList>
    </citation>
    <scope>NUCLEOTIDE SEQUENCE [LARGE SCALE GENOMIC DNA]</scope>
    <source>
        <strain evidence="11 12">2631</strain>
    </source>
</reference>
<dbReference type="FunFam" id="3.40.50.300:FF:000488">
    <property type="entry name" value="Small monomeric GTPase (Gtr1)"/>
    <property type="match status" value="1"/>
</dbReference>
<dbReference type="InterPro" id="IPR002180">
    <property type="entry name" value="LS/RS"/>
</dbReference>
<proteinExistence type="inferred from homology"/>
<dbReference type="Pfam" id="PF00885">
    <property type="entry name" value="DMRL_synthase"/>
    <property type="match status" value="2"/>
</dbReference>
<dbReference type="GO" id="GO:0009349">
    <property type="term" value="C:riboflavin synthase complex"/>
    <property type="evidence" value="ECO:0007669"/>
    <property type="project" value="InterPro"/>
</dbReference>
<evidence type="ECO:0000256" key="4">
    <source>
        <dbReference type="ARBA" id="ARBA00012664"/>
    </source>
</evidence>
<comment type="caution">
    <text evidence="11">The sequence shown here is derived from an EMBL/GenBank/DDBJ whole genome shotgun (WGS) entry which is preliminary data.</text>
</comment>
<feature type="region of interest" description="Disordered" evidence="10">
    <location>
        <begin position="411"/>
        <end position="433"/>
    </location>
</feature>
<dbReference type="PANTHER" id="PTHR11259:SF1">
    <property type="entry name" value="RAS-RELATED GTP-BINDING PROTEIN"/>
    <property type="match status" value="1"/>
</dbReference>
<dbReference type="GO" id="GO:0009267">
    <property type="term" value="P:cellular response to starvation"/>
    <property type="evidence" value="ECO:0007669"/>
    <property type="project" value="TreeGrafter"/>
</dbReference>
<evidence type="ECO:0000256" key="8">
    <source>
        <dbReference type="ARBA" id="ARBA00023134"/>
    </source>
</evidence>
<dbReference type="EMBL" id="NHYD01003963">
    <property type="protein sequence ID" value="PPQ68142.1"/>
    <property type="molecule type" value="Genomic_DNA"/>
</dbReference>
<dbReference type="InterPro" id="IPR027417">
    <property type="entry name" value="P-loop_NTPase"/>
</dbReference>
<dbReference type="GO" id="GO:0010507">
    <property type="term" value="P:negative regulation of autophagy"/>
    <property type="evidence" value="ECO:0007669"/>
    <property type="project" value="TreeGrafter"/>
</dbReference>
<dbReference type="CDD" id="cd11384">
    <property type="entry name" value="RagA_like"/>
    <property type="match status" value="1"/>
</dbReference>
<evidence type="ECO:0000313" key="12">
    <source>
        <dbReference type="Proteomes" id="UP000283269"/>
    </source>
</evidence>
<evidence type="ECO:0000256" key="10">
    <source>
        <dbReference type="SAM" id="MobiDB-lite"/>
    </source>
</evidence>
<evidence type="ECO:0000256" key="2">
    <source>
        <dbReference type="ARBA" id="ARBA00007424"/>
    </source>
</evidence>
<keyword evidence="8" id="KW-0342">GTP-binding</keyword>
<feature type="compositionally biased region" description="Basic and acidic residues" evidence="10">
    <location>
        <begin position="421"/>
        <end position="433"/>
    </location>
</feature>
<evidence type="ECO:0000256" key="7">
    <source>
        <dbReference type="ARBA" id="ARBA00022741"/>
    </source>
</evidence>
<dbReference type="AlphaFoldDB" id="A0A409VPE3"/>
<dbReference type="GO" id="GO:1904263">
    <property type="term" value="P:positive regulation of TORC1 signaling"/>
    <property type="evidence" value="ECO:0007669"/>
    <property type="project" value="TreeGrafter"/>
</dbReference>
<dbReference type="Gene3D" id="3.40.50.960">
    <property type="entry name" value="Lumazine/riboflavin synthase"/>
    <property type="match status" value="1"/>
</dbReference>
<dbReference type="NCBIfam" id="TIGR00114">
    <property type="entry name" value="lumazine-synth"/>
    <property type="match status" value="1"/>
</dbReference>
<accession>A0A409VPE3</accession>
<keyword evidence="7" id="KW-0547">Nucleotide-binding</keyword>
<sequence>MSTDNTIKGLVKSDIEYDGSALRVAIVHARWNKSIIDSLVAGAVAKLKERGVKESNIVIESVPGSFELPLACSRMIAGSHIQTGSNVTDLLGGLNFGGGPSRTGTPAPAGVVTMPNQPFDAVIAIGVLIKGATMHFEYICDSVSQALMKIQLDTGVPVIFGVLTALTDDQALERAGLGRGPSGKGHNHGEDWGLAAVEMGSHVLLMGASGSGKTSMRSLIFSNNPASLTERLGATIDVEQNHVRFLGDLILNLWDLGGQDSFMDSYLTTQRTTIFQQVGVMIYVFDVETREMGKDLEYFRDCMAGLKQYSPDAAVFLLVHKMDLVREPRQLTFQKKKQELEEASGDTKVNVFGTSIYDESLYKAWSNIVHTLIPNATILSKHLTTFAGACNATEVILFERTTFLVIATSSSSSPSSLTSGSEEHPGPEPLNSKRYERTSELIKAFKHSCSRVREEFRSLEMELYDFTAVLDEMTRNTYVLIIVHDPTIEAAALKLNIRLARSKFEELQSDSLVS</sequence>
<evidence type="ECO:0000313" key="11">
    <source>
        <dbReference type="EMBL" id="PPQ68142.1"/>
    </source>
</evidence>
<dbReference type="InterPro" id="IPR039397">
    <property type="entry name" value="RagA/B"/>
</dbReference>
<evidence type="ECO:0000256" key="9">
    <source>
        <dbReference type="ARBA" id="ARBA00048785"/>
    </source>
</evidence>
<dbReference type="UniPathway" id="UPA00275">
    <property type="reaction ID" value="UER00404"/>
</dbReference>
<comment type="catalytic activity">
    <reaction evidence="9">
        <text>(2S)-2-hydroxy-3-oxobutyl phosphate + 5-amino-6-(D-ribitylamino)uracil = 6,7-dimethyl-8-(1-D-ribityl)lumazine + phosphate + 2 H2O + H(+)</text>
        <dbReference type="Rhea" id="RHEA:26152"/>
        <dbReference type="ChEBI" id="CHEBI:15377"/>
        <dbReference type="ChEBI" id="CHEBI:15378"/>
        <dbReference type="ChEBI" id="CHEBI:15934"/>
        <dbReference type="ChEBI" id="CHEBI:43474"/>
        <dbReference type="ChEBI" id="CHEBI:58201"/>
        <dbReference type="ChEBI" id="CHEBI:58830"/>
        <dbReference type="EC" id="2.5.1.78"/>
    </reaction>
</comment>
<comment type="similarity">
    <text evidence="2">Belongs to the DMRL synthase family.</text>
</comment>
<dbReference type="PANTHER" id="PTHR11259">
    <property type="entry name" value="RAS-RELATED GTP BINDING RAG/GTR YEAST"/>
    <property type="match status" value="1"/>
</dbReference>
<dbReference type="SUPFAM" id="SSF52540">
    <property type="entry name" value="P-loop containing nucleoside triphosphate hydrolases"/>
    <property type="match status" value="1"/>
</dbReference>
<dbReference type="FunCoup" id="A0A409VPE3">
    <property type="interactions" value="164"/>
</dbReference>